<reference evidence="3" key="2">
    <citation type="submission" date="2015-01" db="EMBL/GenBank/DDBJ databases">
        <title>Evolutionary Origins and Diversification of the Mycorrhizal Mutualists.</title>
        <authorList>
            <consortium name="DOE Joint Genome Institute"/>
            <consortium name="Mycorrhizal Genomics Consortium"/>
            <person name="Kohler A."/>
            <person name="Kuo A."/>
            <person name="Nagy L.G."/>
            <person name="Floudas D."/>
            <person name="Copeland A."/>
            <person name="Barry K.W."/>
            <person name="Cichocki N."/>
            <person name="Veneault-Fourrey C."/>
            <person name="LaButti K."/>
            <person name="Lindquist E.A."/>
            <person name="Lipzen A."/>
            <person name="Lundell T."/>
            <person name="Morin E."/>
            <person name="Murat C."/>
            <person name="Riley R."/>
            <person name="Ohm R."/>
            <person name="Sun H."/>
            <person name="Tunlid A."/>
            <person name="Henrissat B."/>
            <person name="Grigoriev I.V."/>
            <person name="Hibbett D.S."/>
            <person name="Martin F."/>
        </authorList>
    </citation>
    <scope>NUCLEOTIDE SEQUENCE [LARGE SCALE GENOMIC DNA]</scope>
    <source>
        <strain evidence="3">UH-Slu-Lm8-n1</strain>
    </source>
</reference>
<keyword evidence="3" id="KW-1185">Reference proteome</keyword>
<dbReference type="OrthoDB" id="2654434at2759"/>
<accession>A0A0D0AQ41</accession>
<dbReference type="AlphaFoldDB" id="A0A0D0AQ41"/>
<dbReference type="HOGENOM" id="CLU_2211727_0_0_1"/>
<dbReference type="PROSITE" id="PS51257">
    <property type="entry name" value="PROKAR_LIPOPROTEIN"/>
    <property type="match status" value="1"/>
</dbReference>
<keyword evidence="1" id="KW-0732">Signal</keyword>
<reference evidence="2 3" key="1">
    <citation type="submission" date="2014-04" db="EMBL/GenBank/DDBJ databases">
        <authorList>
            <consortium name="DOE Joint Genome Institute"/>
            <person name="Kuo A."/>
            <person name="Ruytinx J."/>
            <person name="Rineau F."/>
            <person name="Colpaert J."/>
            <person name="Kohler A."/>
            <person name="Nagy L.G."/>
            <person name="Floudas D."/>
            <person name="Copeland A."/>
            <person name="Barry K.W."/>
            <person name="Cichocki N."/>
            <person name="Veneault-Fourrey C."/>
            <person name="LaButti K."/>
            <person name="Lindquist E.A."/>
            <person name="Lipzen A."/>
            <person name="Lundell T."/>
            <person name="Morin E."/>
            <person name="Murat C."/>
            <person name="Sun H."/>
            <person name="Tunlid A."/>
            <person name="Henrissat B."/>
            <person name="Grigoriev I.V."/>
            <person name="Hibbett D.S."/>
            <person name="Martin F."/>
            <person name="Nordberg H.P."/>
            <person name="Cantor M.N."/>
            <person name="Hua S.X."/>
        </authorList>
    </citation>
    <scope>NUCLEOTIDE SEQUENCE [LARGE SCALE GENOMIC DNA]</scope>
    <source>
        <strain evidence="2 3">UH-Slu-Lm8-n1</strain>
    </source>
</reference>
<feature type="chain" id="PRO_5002207300" evidence="1">
    <location>
        <begin position="18"/>
        <end position="107"/>
    </location>
</feature>
<name>A0A0D0AQ41_9AGAM</name>
<protein>
    <submittedName>
        <fullName evidence="2">Uncharacterized protein</fullName>
    </submittedName>
</protein>
<proteinExistence type="predicted"/>
<evidence type="ECO:0000256" key="1">
    <source>
        <dbReference type="SAM" id="SignalP"/>
    </source>
</evidence>
<sequence>MKVTLLAALALIPSAFAACSYSNTSSPFRIFLSSEVNCSGSSLEMEQGNTVPCACTPVPAGLAGNVSSIVTQASSAVGEVRLFLDLDCSGAYDLQTFSFCNLGEAIV</sequence>
<dbReference type="Proteomes" id="UP000054485">
    <property type="component" value="Unassembled WGS sequence"/>
</dbReference>
<evidence type="ECO:0000313" key="2">
    <source>
        <dbReference type="EMBL" id="KIK34078.1"/>
    </source>
</evidence>
<evidence type="ECO:0000313" key="3">
    <source>
        <dbReference type="Proteomes" id="UP000054485"/>
    </source>
</evidence>
<dbReference type="InParanoid" id="A0A0D0AQ41"/>
<dbReference type="EMBL" id="KN835814">
    <property type="protein sequence ID" value="KIK34078.1"/>
    <property type="molecule type" value="Genomic_DNA"/>
</dbReference>
<gene>
    <name evidence="2" type="ORF">CY34DRAFT_661766</name>
</gene>
<organism evidence="2 3">
    <name type="scientific">Suillus luteus UH-Slu-Lm8-n1</name>
    <dbReference type="NCBI Taxonomy" id="930992"/>
    <lineage>
        <taxon>Eukaryota</taxon>
        <taxon>Fungi</taxon>
        <taxon>Dikarya</taxon>
        <taxon>Basidiomycota</taxon>
        <taxon>Agaricomycotina</taxon>
        <taxon>Agaricomycetes</taxon>
        <taxon>Agaricomycetidae</taxon>
        <taxon>Boletales</taxon>
        <taxon>Suillineae</taxon>
        <taxon>Suillaceae</taxon>
        <taxon>Suillus</taxon>
    </lineage>
</organism>
<feature type="signal peptide" evidence="1">
    <location>
        <begin position="1"/>
        <end position="17"/>
    </location>
</feature>